<evidence type="ECO:0000313" key="2">
    <source>
        <dbReference type="EMBL" id="KAG0555454.1"/>
    </source>
</evidence>
<accession>A0A8T0GAR4</accession>
<protein>
    <submittedName>
        <fullName evidence="2">Uncharacterized protein</fullName>
    </submittedName>
</protein>
<evidence type="ECO:0000313" key="3">
    <source>
        <dbReference type="Proteomes" id="UP000822688"/>
    </source>
</evidence>
<dbReference type="EMBL" id="CM026433">
    <property type="protein sequence ID" value="KAG0555454.1"/>
    <property type="molecule type" value="Genomic_DNA"/>
</dbReference>
<feature type="region of interest" description="Disordered" evidence="1">
    <location>
        <begin position="189"/>
        <end position="234"/>
    </location>
</feature>
<evidence type="ECO:0000256" key="1">
    <source>
        <dbReference type="SAM" id="MobiDB-lite"/>
    </source>
</evidence>
<reference evidence="2" key="1">
    <citation type="submission" date="2020-06" db="EMBL/GenBank/DDBJ databases">
        <title>WGS assembly of Ceratodon purpureus strain R40.</title>
        <authorList>
            <person name="Carey S.B."/>
            <person name="Jenkins J."/>
            <person name="Shu S."/>
            <person name="Lovell J.T."/>
            <person name="Sreedasyam A."/>
            <person name="Maumus F."/>
            <person name="Tiley G.P."/>
            <person name="Fernandez-Pozo N."/>
            <person name="Barry K."/>
            <person name="Chen C."/>
            <person name="Wang M."/>
            <person name="Lipzen A."/>
            <person name="Daum C."/>
            <person name="Saski C.A."/>
            <person name="Payton A.C."/>
            <person name="Mcbreen J.C."/>
            <person name="Conrad R.E."/>
            <person name="Kollar L.M."/>
            <person name="Olsson S."/>
            <person name="Huttunen S."/>
            <person name="Landis J.B."/>
            <person name="Wickett N.J."/>
            <person name="Johnson M.G."/>
            <person name="Rensing S.A."/>
            <person name="Grimwood J."/>
            <person name="Schmutz J."/>
            <person name="Mcdaniel S.F."/>
        </authorList>
    </citation>
    <scope>NUCLEOTIDE SEQUENCE</scope>
    <source>
        <strain evidence="2">R40</strain>
    </source>
</reference>
<comment type="caution">
    <text evidence="2">The sequence shown here is derived from an EMBL/GenBank/DDBJ whole genome shotgun (WGS) entry which is preliminary data.</text>
</comment>
<dbReference type="AlphaFoldDB" id="A0A8T0GAR4"/>
<gene>
    <name evidence="2" type="ORF">KC19_12G170300</name>
</gene>
<proteinExistence type="predicted"/>
<organism evidence="2 3">
    <name type="scientific">Ceratodon purpureus</name>
    <name type="common">Fire moss</name>
    <name type="synonym">Dicranum purpureum</name>
    <dbReference type="NCBI Taxonomy" id="3225"/>
    <lineage>
        <taxon>Eukaryota</taxon>
        <taxon>Viridiplantae</taxon>
        <taxon>Streptophyta</taxon>
        <taxon>Embryophyta</taxon>
        <taxon>Bryophyta</taxon>
        <taxon>Bryophytina</taxon>
        <taxon>Bryopsida</taxon>
        <taxon>Dicranidae</taxon>
        <taxon>Pseudoditrichales</taxon>
        <taxon>Ditrichaceae</taxon>
        <taxon>Ceratodon</taxon>
    </lineage>
</organism>
<feature type="region of interest" description="Disordered" evidence="1">
    <location>
        <begin position="120"/>
        <end position="175"/>
    </location>
</feature>
<feature type="region of interest" description="Disordered" evidence="1">
    <location>
        <begin position="1"/>
        <end position="77"/>
    </location>
</feature>
<name>A0A8T0GAR4_CERPU</name>
<keyword evidence="3" id="KW-1185">Reference proteome</keyword>
<dbReference type="Proteomes" id="UP000822688">
    <property type="component" value="Chromosome 12"/>
</dbReference>
<feature type="compositionally biased region" description="Acidic residues" evidence="1">
    <location>
        <begin position="128"/>
        <end position="141"/>
    </location>
</feature>
<sequence length="282" mass="30241">MASPMSMSGLPALMDPKSDALNISESKKFDPVIPSTDGKPVGPEGVEATINPGEGQTQPGPKPPEQFRDNLGKGIPIEGGKRSVFGFGLSEDQEDALYQYITNKSSKRPAGYEPDRAALAECWGSPEPDTEREENNSDPEDIPVIFSADLSQTLPANVLPEEPSKPGGEPNSLQPVVLKPDAARCSQKVDEQEEDVLSTESLYEGEGGVDLGSRCGAGDVDVGKEESGSEEEAELADRLQIMQKVKECYGMGVKTSLERFMRKGPHAMDPILPPPQGTNIFP</sequence>